<evidence type="ECO:0000313" key="2">
    <source>
        <dbReference type="EMBL" id="KHJ93349.1"/>
    </source>
</evidence>
<evidence type="ECO:0000256" key="1">
    <source>
        <dbReference type="SAM" id="MobiDB-lite"/>
    </source>
</evidence>
<dbReference type="Proteomes" id="UP000053660">
    <property type="component" value="Unassembled WGS sequence"/>
</dbReference>
<proteinExistence type="predicted"/>
<feature type="compositionally biased region" description="Polar residues" evidence="1">
    <location>
        <begin position="19"/>
        <end position="51"/>
    </location>
</feature>
<gene>
    <name evidence="2" type="ORF">OESDEN_06745</name>
</gene>
<reference evidence="2 3" key="1">
    <citation type="submission" date="2014-03" db="EMBL/GenBank/DDBJ databases">
        <title>Draft genome of the hookworm Oesophagostomum dentatum.</title>
        <authorList>
            <person name="Mitreva M."/>
        </authorList>
    </citation>
    <scope>NUCLEOTIDE SEQUENCE [LARGE SCALE GENOMIC DNA]</scope>
    <source>
        <strain evidence="2 3">OD-Hann</strain>
    </source>
</reference>
<keyword evidence="3" id="KW-1185">Reference proteome</keyword>
<accession>A0A0B1T7W8</accession>
<dbReference type="EMBL" id="KN550816">
    <property type="protein sequence ID" value="KHJ93349.1"/>
    <property type="molecule type" value="Genomic_DNA"/>
</dbReference>
<name>A0A0B1T7W8_OESDE</name>
<dbReference type="AlphaFoldDB" id="A0A0B1T7W8"/>
<protein>
    <submittedName>
        <fullName evidence="2">Uncharacterized protein</fullName>
    </submittedName>
</protein>
<evidence type="ECO:0000313" key="3">
    <source>
        <dbReference type="Proteomes" id="UP000053660"/>
    </source>
</evidence>
<organism evidence="2 3">
    <name type="scientific">Oesophagostomum dentatum</name>
    <name type="common">Nodular worm</name>
    <dbReference type="NCBI Taxonomy" id="61180"/>
    <lineage>
        <taxon>Eukaryota</taxon>
        <taxon>Metazoa</taxon>
        <taxon>Ecdysozoa</taxon>
        <taxon>Nematoda</taxon>
        <taxon>Chromadorea</taxon>
        <taxon>Rhabditida</taxon>
        <taxon>Rhabditina</taxon>
        <taxon>Rhabditomorpha</taxon>
        <taxon>Strongyloidea</taxon>
        <taxon>Strongylidae</taxon>
        <taxon>Oesophagostomum</taxon>
    </lineage>
</organism>
<sequence>MAGVNKVLIQEGEEGEKTWISTPPCSAWSSTQSSHQEASTTPPTMVNSSIDTGQGFTAAYAVHEEP</sequence>
<feature type="region of interest" description="Disordered" evidence="1">
    <location>
        <begin position="1"/>
        <end position="51"/>
    </location>
</feature>